<feature type="transmembrane region" description="Helical" evidence="1">
    <location>
        <begin position="121"/>
        <end position="137"/>
    </location>
</feature>
<keyword evidence="1" id="KW-0472">Membrane</keyword>
<proteinExistence type="predicted"/>
<protein>
    <submittedName>
        <fullName evidence="2">Uncharacterized protein</fullName>
    </submittedName>
</protein>
<keyword evidence="1" id="KW-0812">Transmembrane</keyword>
<evidence type="ECO:0000313" key="2">
    <source>
        <dbReference type="EMBL" id="AML60664.1"/>
    </source>
</evidence>
<gene>
    <name evidence="2" type="primary">orf322</name>
</gene>
<dbReference type="RefSeq" id="YP_009237653.1">
    <property type="nucleotide sequence ID" value="NC_029643.1"/>
</dbReference>
<keyword evidence="1" id="KW-1133">Transmembrane helix</keyword>
<sequence length="322" mass="38464">MTQLTFISRFYSLIKDFFRRNMFYFPFALLFGLIPYRFFGVFHLDYTYRLTIGLFFFLLFLFTMQELVTILLNNIVVQLLFFYLLAFEDFVRGMAPFYQYSFLFSFSFSLGGGPALTEDSMFWYILILFFFSFYRQMRDIFVNPQFEASSYFPLHVKKVEDLTWDLIVINMSSICVALFGQPIQNQLGKRMSQRSFNQISKRYVWGRVIGFAKTHPEAVTIVSSIAGGVGFTWGLYNQKISEANAMLRHKEQMHFQKIAEENLMLRHKEQMHFQKIAEENLMLRHKEHMDLEKLKLTKGRIKDLSYRKDLGDMDCDEYFFFF</sequence>
<dbReference type="EMBL" id="KU501220">
    <property type="protein sequence ID" value="AML60664.1"/>
    <property type="molecule type" value="Genomic_DNA"/>
</dbReference>
<name>A0A140F2N0_9STRA</name>
<feature type="transmembrane region" description="Helical" evidence="1">
    <location>
        <begin position="21"/>
        <end position="40"/>
    </location>
</feature>
<organism evidence="2">
    <name type="scientific">Trachydiscus minutus</name>
    <dbReference type="NCBI Taxonomy" id="1032745"/>
    <lineage>
        <taxon>Eukaryota</taxon>
        <taxon>Sar</taxon>
        <taxon>Stramenopiles</taxon>
        <taxon>Ochrophyta</taxon>
        <taxon>Eustigmatophyceae</taxon>
        <taxon>Goniochloridales</taxon>
        <taxon>Goniochloridaceae</taxon>
        <taxon>Trachydiscus</taxon>
    </lineage>
</organism>
<keyword evidence="2" id="KW-0496">Mitochondrion</keyword>
<accession>A0A140F2N0</accession>
<dbReference type="GeneID" id="26994718"/>
<dbReference type="AlphaFoldDB" id="A0A140F2N0"/>
<evidence type="ECO:0000256" key="1">
    <source>
        <dbReference type="SAM" id="Phobius"/>
    </source>
</evidence>
<feature type="transmembrane region" description="Helical" evidence="1">
    <location>
        <begin position="46"/>
        <end position="62"/>
    </location>
</feature>
<reference evidence="2" key="1">
    <citation type="journal article" date="2016" name="Genome Biol. Evol.">
        <title>A Comparative Analysis of Mitochondrial Genomes in Eustigmatophyte Algae.</title>
        <authorList>
            <person name="Sevcikova T."/>
            <person name="Klimes V."/>
            <person name="Zbrankova V."/>
            <person name="Strnad H."/>
            <person name="Hroudova M."/>
            <person name="Vlcek C."/>
            <person name="Elias M."/>
        </authorList>
    </citation>
    <scope>NUCLEOTIDE SEQUENCE</scope>
    <source>
        <strain evidence="2">CCALA 838</strain>
    </source>
</reference>
<geneLocation type="mitochondrion" evidence="2"/>